<proteinExistence type="predicted"/>
<evidence type="ECO:0000313" key="3">
    <source>
        <dbReference type="Proteomes" id="UP000597507"/>
    </source>
</evidence>
<gene>
    <name evidence="2" type="ORF">GCM10010964_20790</name>
</gene>
<organism evidence="2 3">
    <name type="scientific">Caldovatus sediminis</name>
    <dbReference type="NCBI Taxonomy" id="2041189"/>
    <lineage>
        <taxon>Bacteria</taxon>
        <taxon>Pseudomonadati</taxon>
        <taxon>Pseudomonadota</taxon>
        <taxon>Alphaproteobacteria</taxon>
        <taxon>Acetobacterales</taxon>
        <taxon>Roseomonadaceae</taxon>
        <taxon>Caldovatus</taxon>
    </lineage>
</organism>
<accession>A0A8J2ZBG2</accession>
<protein>
    <recommendedName>
        <fullName evidence="4">YjbH domain-containing protein</fullName>
    </recommendedName>
</protein>
<dbReference type="Proteomes" id="UP000597507">
    <property type="component" value="Unassembled WGS sequence"/>
</dbReference>
<name>A0A8J2ZBG2_9PROT</name>
<dbReference type="EMBL" id="BMKS01000005">
    <property type="protein sequence ID" value="GGG32771.1"/>
    <property type="molecule type" value="Genomic_DNA"/>
</dbReference>
<feature type="region of interest" description="Disordered" evidence="1">
    <location>
        <begin position="12"/>
        <end position="31"/>
    </location>
</feature>
<evidence type="ECO:0000313" key="2">
    <source>
        <dbReference type="EMBL" id="GGG32771.1"/>
    </source>
</evidence>
<dbReference type="InterPro" id="IPR010344">
    <property type="entry name" value="YbjH"/>
</dbReference>
<comment type="caution">
    <text evidence="2">The sequence shown here is derived from an EMBL/GenBank/DDBJ whole genome shotgun (WGS) entry which is preliminary data.</text>
</comment>
<sequence>MARAACGGLRRIAGPGPAIPPRGAGRPRSPASCRAGARLLALLAALGLVPAVRSEEVPATASDYGGVGLIEMRNARFRPDGTLEAGTALRRQRRFWFAGFQALPWLETTFRVTERLDATRGRGTTSDRALDLKIRLWTESDWRPALAIGLQDAIGTGLYAGEYLVASKRWWDLDVTLGIGWGRLGTGADLGNPLTALHRGFADRPRSVGEGGTVRVPGFFRGERAAVFAGLEWSVPPLPAPWGELAGLRAKLEWSGDALRDERGGYPARLDPRAAGRARTRLNAGLQWSNGWMDAGLHFVHGTDLLFRLSFRLDPWRPPEAERPPPPRMAPRPVGGAGDAGMVAERVFAALRAAGFRPLALAIAGDAARIAVEGGRHRTLAQTAGRVLRAAQPHLPAAVERVEIAWSLLGVEVARLELPRRALEDAAAGRGSAEEIFAGALLLPAGGGDPWPGTVPGPAVGPDWGIEPQLRLLLGDASRTARWEAAGVAGARLSLPAGFALAGGVRQTVAGDLDRGLPSDSRLPHVRSDFARYAREGRTAIPALYLERLWNPAPDWFARATAGYLEPMFAGLSGEVLWRPRESPIALGLELGYVAQRAFDQHFGLRRYRVATGHLSLYADLPWWNTYAVLRAGRYLAGDWGTTVELGRRFDSGIEVGAFATFTNVPFDRFGEGSFDKGIYVRIPLDLFGVETRGRAEALIRPVQRDGGQRLAVDNPLWEVARDGRADALRRGAAGFVR</sequence>
<evidence type="ECO:0008006" key="4">
    <source>
        <dbReference type="Google" id="ProtNLM"/>
    </source>
</evidence>
<evidence type="ECO:0000256" key="1">
    <source>
        <dbReference type="SAM" id="MobiDB-lite"/>
    </source>
</evidence>
<reference evidence="2 3" key="1">
    <citation type="journal article" date="2014" name="Int. J. Syst. Evol. Microbiol.">
        <title>Complete genome sequence of Corynebacterium casei LMG S-19264T (=DSM 44701T), isolated from a smear-ripened cheese.</title>
        <authorList>
            <consortium name="US DOE Joint Genome Institute (JGI-PGF)"/>
            <person name="Walter F."/>
            <person name="Albersmeier A."/>
            <person name="Kalinowski J."/>
            <person name="Ruckert C."/>
        </authorList>
    </citation>
    <scope>NUCLEOTIDE SEQUENCE [LARGE SCALE GENOMIC DNA]</scope>
    <source>
        <strain evidence="2 3">CGMCC 1.16330</strain>
    </source>
</reference>
<dbReference type="Pfam" id="PF06082">
    <property type="entry name" value="YjbH"/>
    <property type="match status" value="1"/>
</dbReference>
<keyword evidence="3" id="KW-1185">Reference proteome</keyword>
<dbReference type="AlphaFoldDB" id="A0A8J2ZBG2"/>
<dbReference type="RefSeq" id="WP_229677929.1">
    <property type="nucleotide sequence ID" value="NZ_BMKS01000005.1"/>
</dbReference>